<evidence type="ECO:0000313" key="3">
    <source>
        <dbReference type="Proteomes" id="UP000293483"/>
    </source>
</evidence>
<reference evidence="2 3" key="1">
    <citation type="submission" date="2019-02" db="EMBL/GenBank/DDBJ databases">
        <title>The Batch Genome Submission of Acinetobacter spp. strains.</title>
        <authorList>
            <person name="Qin J."/>
            <person name="Hu Y."/>
            <person name="Ye H."/>
            <person name="Wei L."/>
            <person name="Feng Y."/>
            <person name="Zong Z."/>
        </authorList>
    </citation>
    <scope>NUCLEOTIDE SEQUENCE [LARGE SCALE GENOMIC DNA]</scope>
    <source>
        <strain evidence="2 3">WCHABo060081</strain>
    </source>
</reference>
<dbReference type="Pfam" id="PF13557">
    <property type="entry name" value="Phenol_MetA_deg"/>
    <property type="match status" value="1"/>
</dbReference>
<dbReference type="InterPro" id="IPR025737">
    <property type="entry name" value="FApF"/>
</dbReference>
<accession>A0A4Q7B1A0</accession>
<dbReference type="AlphaFoldDB" id="A0A4Q7B1A0"/>
<dbReference type="EMBL" id="SGSU01000004">
    <property type="protein sequence ID" value="RZG68341.1"/>
    <property type="molecule type" value="Genomic_DNA"/>
</dbReference>
<keyword evidence="1" id="KW-0732">Signal</keyword>
<proteinExistence type="predicted"/>
<dbReference type="STRING" id="202951.GCA_001485025_01998"/>
<comment type="caution">
    <text evidence="2">The sequence shown here is derived from an EMBL/GenBank/DDBJ whole genome shotgun (WGS) entry which is preliminary data.</text>
</comment>
<feature type="signal peptide" evidence="1">
    <location>
        <begin position="1"/>
        <end position="26"/>
    </location>
</feature>
<protein>
    <submittedName>
        <fullName evidence="2">Transporter</fullName>
    </submittedName>
</protein>
<sequence>MMMKSKIIKTFAFAALAGASTSYSMAADFSFDRPGAGFGTGITPVGRLAWEQGLPSAAYQESTDAAGEKSKNLTLNGDMLLRTGLAQGLELQLGWQGPAWSKTKAGGRSMEEDGLGDVSIGLKKAIDLDDEQLSMAILAEAVLATGNDGFSNEDDIYSLSSAVAYNYSDLLQTSITMRYEVQNSDWAVSAIPTVEYKIAGKLSGYSEFVFRKAESEDQQYSLGTGLMYAVNERMQLDASVGVDLNGKDKGYQSGLGVSYLF</sequence>
<gene>
    <name evidence="2" type="ORF">EXE25_04615</name>
</gene>
<name>A0A4Q7B1A0_9GAMM</name>
<dbReference type="InterPro" id="IPR036709">
    <property type="entry name" value="Autotransporte_beta_dom_sf"/>
</dbReference>
<dbReference type="SUPFAM" id="SSF103515">
    <property type="entry name" value="Autotransporter"/>
    <property type="match status" value="1"/>
</dbReference>
<feature type="chain" id="PRO_5020662062" evidence="1">
    <location>
        <begin position="27"/>
        <end position="261"/>
    </location>
</feature>
<organism evidence="2 3">
    <name type="scientific">Acinetobacter bouvetii</name>
    <dbReference type="NCBI Taxonomy" id="202951"/>
    <lineage>
        <taxon>Bacteria</taxon>
        <taxon>Pseudomonadati</taxon>
        <taxon>Pseudomonadota</taxon>
        <taxon>Gammaproteobacteria</taxon>
        <taxon>Moraxellales</taxon>
        <taxon>Moraxellaceae</taxon>
        <taxon>Acinetobacter</taxon>
    </lineage>
</organism>
<evidence type="ECO:0000313" key="2">
    <source>
        <dbReference type="EMBL" id="RZG68341.1"/>
    </source>
</evidence>
<evidence type="ECO:0000256" key="1">
    <source>
        <dbReference type="SAM" id="SignalP"/>
    </source>
</evidence>
<dbReference type="Proteomes" id="UP000293483">
    <property type="component" value="Unassembled WGS sequence"/>
</dbReference>